<organism evidence="2 3">
    <name type="scientific">Alteromonas gilva</name>
    <dbReference type="NCBI Taxonomy" id="2987522"/>
    <lineage>
        <taxon>Bacteria</taxon>
        <taxon>Pseudomonadati</taxon>
        <taxon>Pseudomonadota</taxon>
        <taxon>Gammaproteobacteria</taxon>
        <taxon>Alteromonadales</taxon>
        <taxon>Alteromonadaceae</taxon>
        <taxon>Alteromonas/Salinimonas group</taxon>
        <taxon>Alteromonas</taxon>
    </lineage>
</organism>
<dbReference type="Gene3D" id="3.30.530.20">
    <property type="match status" value="1"/>
</dbReference>
<dbReference type="Proteomes" id="UP001218788">
    <property type="component" value="Unassembled WGS sequence"/>
</dbReference>
<comment type="caution">
    <text evidence="2">The sequence shown here is derived from an EMBL/GenBank/DDBJ whole genome shotgun (WGS) entry which is preliminary data.</text>
</comment>
<evidence type="ECO:0000313" key="3">
    <source>
        <dbReference type="Proteomes" id="UP001218788"/>
    </source>
</evidence>
<dbReference type="RefSeq" id="WP_273640537.1">
    <property type="nucleotide sequence ID" value="NZ_JAQQXP010000001.1"/>
</dbReference>
<dbReference type="InterPro" id="IPR019587">
    <property type="entry name" value="Polyketide_cyclase/dehydratase"/>
</dbReference>
<keyword evidence="3" id="KW-1185">Reference proteome</keyword>
<evidence type="ECO:0000313" key="2">
    <source>
        <dbReference type="EMBL" id="MDC8831314.1"/>
    </source>
</evidence>
<dbReference type="Pfam" id="PF10604">
    <property type="entry name" value="Polyketide_cyc2"/>
    <property type="match status" value="1"/>
</dbReference>
<keyword evidence="1" id="KW-0472">Membrane</keyword>
<dbReference type="EMBL" id="JAQQXP010000001">
    <property type="protein sequence ID" value="MDC8831314.1"/>
    <property type="molecule type" value="Genomic_DNA"/>
</dbReference>
<keyword evidence="1" id="KW-1133">Transmembrane helix</keyword>
<gene>
    <name evidence="2" type="ORF">OIK42_11140</name>
</gene>
<evidence type="ECO:0000256" key="1">
    <source>
        <dbReference type="SAM" id="Phobius"/>
    </source>
</evidence>
<accession>A0ABT5L2P6</accession>
<protein>
    <submittedName>
        <fullName evidence="2">SRPBCC family protein</fullName>
    </submittedName>
</protein>
<dbReference type="SUPFAM" id="SSF55961">
    <property type="entry name" value="Bet v1-like"/>
    <property type="match status" value="1"/>
</dbReference>
<keyword evidence="1" id="KW-0812">Transmembrane</keyword>
<name>A0ABT5L2P6_9ALTE</name>
<feature type="transmembrane region" description="Helical" evidence="1">
    <location>
        <begin position="6"/>
        <end position="24"/>
    </location>
</feature>
<reference evidence="2 3" key="1">
    <citation type="submission" date="2022-10" db="EMBL/GenBank/DDBJ databases">
        <title>Alteromonas sp. chi3 Genome sequencing.</title>
        <authorList>
            <person name="Park S."/>
        </authorList>
    </citation>
    <scope>NUCLEOTIDE SEQUENCE [LARGE SCALE GENOMIC DNA]</scope>
    <source>
        <strain evidence="3">chi3</strain>
    </source>
</reference>
<dbReference type="CDD" id="cd07818">
    <property type="entry name" value="SRPBCC_1"/>
    <property type="match status" value="1"/>
</dbReference>
<proteinExistence type="predicted"/>
<dbReference type="InterPro" id="IPR023393">
    <property type="entry name" value="START-like_dom_sf"/>
</dbReference>
<sequence>MWNNKWFLNIIVLLLIVGLAGMFLPDEYQVERSIHINAPPGEVYGVIVDLRKWEQWTVLNRMDPDVRLIFDGPDRAIGMRMRWEGTIVGRGAVEISSLQFNRQLIYSLSRNDDGVRETGEMRLVPLESGTELIWTSRGNVGVNIFDRYSFLFLESEVDEAMQVALENIKTLAENAPASSR</sequence>